<dbReference type="KEGG" id="smiz:4412673_02515"/>
<evidence type="ECO:0000313" key="2">
    <source>
        <dbReference type="Proteomes" id="UP000215355"/>
    </source>
</evidence>
<reference evidence="1 2" key="1">
    <citation type="submission" date="2017-06" db="EMBL/GenBank/DDBJ databases">
        <authorList>
            <consortium name="Pathogen Informatics"/>
        </authorList>
    </citation>
    <scope>NUCLEOTIDE SEQUENCE [LARGE SCALE GENOMIC DNA]</scope>
    <source>
        <strain evidence="1 2">NCTC12149</strain>
    </source>
</reference>
<dbReference type="AlphaFoldDB" id="A0AAJ4XDP1"/>
<organism evidence="1 2">
    <name type="scientific">Sphingobacterium mizutaii</name>
    <dbReference type="NCBI Taxonomy" id="1010"/>
    <lineage>
        <taxon>Bacteria</taxon>
        <taxon>Pseudomonadati</taxon>
        <taxon>Bacteroidota</taxon>
        <taxon>Sphingobacteriia</taxon>
        <taxon>Sphingobacteriales</taxon>
        <taxon>Sphingobacteriaceae</taxon>
        <taxon>Sphingobacterium</taxon>
    </lineage>
</organism>
<dbReference type="EMBL" id="LT906468">
    <property type="protein sequence ID" value="SNV51764.1"/>
    <property type="molecule type" value="Genomic_DNA"/>
</dbReference>
<gene>
    <name evidence="1" type="ORF">SAMEA4412673_02515</name>
</gene>
<accession>A0AAJ4XDP1</accession>
<name>A0AAJ4XDP1_9SPHI</name>
<dbReference type="Proteomes" id="UP000215355">
    <property type="component" value="Chromosome 1"/>
</dbReference>
<protein>
    <submittedName>
        <fullName evidence="1">Uncharacterized protein</fullName>
    </submittedName>
</protein>
<evidence type="ECO:0000313" key="1">
    <source>
        <dbReference type="EMBL" id="SNV51764.1"/>
    </source>
</evidence>
<proteinExistence type="predicted"/>
<sequence>MRLDFDLSKKMLSKQEFLQDGTGWMGNGIFLDLDKGHWYCFKNKT</sequence>